<dbReference type="Gene3D" id="2.60.40.1120">
    <property type="entry name" value="Carboxypeptidase-like, regulatory domain"/>
    <property type="match status" value="1"/>
</dbReference>
<dbReference type="Proteomes" id="UP000247345">
    <property type="component" value="Unassembled WGS sequence"/>
</dbReference>
<dbReference type="RefSeq" id="WP_105049007.1">
    <property type="nucleotide sequence ID" value="NZ_CP150661.1"/>
</dbReference>
<accession>A0A2P6CEL0</accession>
<evidence type="ECO:0000313" key="1">
    <source>
        <dbReference type="EMBL" id="PQJ73341.1"/>
    </source>
</evidence>
<dbReference type="EMBL" id="MSCK01000001">
    <property type="protein sequence ID" value="PQJ73341.1"/>
    <property type="molecule type" value="Genomic_DNA"/>
</dbReference>
<dbReference type="OrthoDB" id="9768177at2"/>
<name>A0A2P6CEL0_9FLAO</name>
<protein>
    <recommendedName>
        <fullName evidence="3">Carboxypeptidase regulatory-like domain-containing protein</fullName>
    </recommendedName>
</protein>
<dbReference type="SUPFAM" id="SSF49464">
    <property type="entry name" value="Carboxypeptidase regulatory domain-like"/>
    <property type="match status" value="1"/>
</dbReference>
<gene>
    <name evidence="1" type="ORF">BTO14_08730</name>
</gene>
<organism evidence="1 2">
    <name type="scientific">Polaribacter butkevichii</name>
    <dbReference type="NCBI Taxonomy" id="218490"/>
    <lineage>
        <taxon>Bacteria</taxon>
        <taxon>Pseudomonadati</taxon>
        <taxon>Bacteroidota</taxon>
        <taxon>Flavobacteriia</taxon>
        <taxon>Flavobacteriales</taxon>
        <taxon>Flavobacteriaceae</taxon>
    </lineage>
</organism>
<keyword evidence="2" id="KW-1185">Reference proteome</keyword>
<sequence length="83" mass="9644">MKHKFLSDFLILILLFLGTAVFSQQVLKGKVVDETGALLPEASVRVLKENKWTTTDFDGNFKIEYKDEKSIIRKSELFKCNYR</sequence>
<reference evidence="1 2" key="1">
    <citation type="submission" date="2016-12" db="EMBL/GenBank/DDBJ databases">
        <title>Trade-off between light-utilization and light-protection in marine flavobacteria.</title>
        <authorList>
            <person name="Kumagai Y."/>
            <person name="Yoshizawa S."/>
            <person name="Kogure K."/>
            <person name="Iwasaki W."/>
        </authorList>
    </citation>
    <scope>NUCLEOTIDE SEQUENCE [LARGE SCALE GENOMIC DNA]</scope>
    <source>
        <strain evidence="1 2">KCTC 12100</strain>
    </source>
</reference>
<proteinExistence type="predicted"/>
<dbReference type="AlphaFoldDB" id="A0A2P6CEL0"/>
<comment type="caution">
    <text evidence="1">The sequence shown here is derived from an EMBL/GenBank/DDBJ whole genome shotgun (WGS) entry which is preliminary data.</text>
</comment>
<evidence type="ECO:0000313" key="2">
    <source>
        <dbReference type="Proteomes" id="UP000247345"/>
    </source>
</evidence>
<dbReference type="InterPro" id="IPR008969">
    <property type="entry name" value="CarboxyPept-like_regulatory"/>
</dbReference>
<evidence type="ECO:0008006" key="3">
    <source>
        <dbReference type="Google" id="ProtNLM"/>
    </source>
</evidence>